<evidence type="ECO:0000256" key="1">
    <source>
        <dbReference type="SAM" id="MobiDB-lite"/>
    </source>
</evidence>
<dbReference type="InterPro" id="IPR007956">
    <property type="entry name" value="Malonyl_CoA_deC_C"/>
</dbReference>
<dbReference type="GO" id="GO:2001294">
    <property type="term" value="P:malonyl-CoA catabolic process"/>
    <property type="evidence" value="ECO:0007669"/>
    <property type="project" value="TreeGrafter"/>
</dbReference>
<keyword evidence="4" id="KW-1185">Reference proteome</keyword>
<dbReference type="EMBL" id="BRZM01000042">
    <property type="protein sequence ID" value="GLD60673.1"/>
    <property type="molecule type" value="Genomic_DNA"/>
</dbReference>
<accession>A0AAD3MT75</accession>
<gene>
    <name evidence="3" type="ORF">AKAME5_001254700</name>
</gene>
<reference evidence="3" key="1">
    <citation type="submission" date="2022-08" db="EMBL/GenBank/DDBJ databases">
        <title>Genome sequencing of akame (Lates japonicus).</title>
        <authorList>
            <person name="Hashiguchi Y."/>
            <person name="Takahashi H."/>
        </authorList>
    </citation>
    <scope>NUCLEOTIDE SEQUENCE</scope>
    <source>
        <strain evidence="3">Kochi</strain>
    </source>
</reference>
<dbReference type="AlphaFoldDB" id="A0AAD3MT75"/>
<evidence type="ECO:0000313" key="3">
    <source>
        <dbReference type="EMBL" id="GLD60673.1"/>
    </source>
</evidence>
<evidence type="ECO:0000313" key="4">
    <source>
        <dbReference type="Proteomes" id="UP001279410"/>
    </source>
</evidence>
<feature type="region of interest" description="Disordered" evidence="1">
    <location>
        <begin position="98"/>
        <end position="136"/>
    </location>
</feature>
<organism evidence="3 4">
    <name type="scientific">Lates japonicus</name>
    <name type="common">Japanese lates</name>
    <dbReference type="NCBI Taxonomy" id="270547"/>
    <lineage>
        <taxon>Eukaryota</taxon>
        <taxon>Metazoa</taxon>
        <taxon>Chordata</taxon>
        <taxon>Craniata</taxon>
        <taxon>Vertebrata</taxon>
        <taxon>Euteleostomi</taxon>
        <taxon>Actinopterygii</taxon>
        <taxon>Neopterygii</taxon>
        <taxon>Teleostei</taxon>
        <taxon>Neoteleostei</taxon>
        <taxon>Acanthomorphata</taxon>
        <taxon>Carangaria</taxon>
        <taxon>Carangaria incertae sedis</taxon>
        <taxon>Centropomidae</taxon>
        <taxon>Lates</taxon>
    </lineage>
</organism>
<dbReference type="PANTHER" id="PTHR28641:SF1">
    <property type="entry name" value="MALONYL-COA DECARBOXYLASE, MITOCHONDRIAL"/>
    <property type="match status" value="1"/>
</dbReference>
<dbReference type="PANTHER" id="PTHR28641">
    <property type="match status" value="1"/>
</dbReference>
<dbReference type="Proteomes" id="UP001279410">
    <property type="component" value="Unassembled WGS sequence"/>
</dbReference>
<dbReference type="GO" id="GO:0005782">
    <property type="term" value="C:peroxisomal matrix"/>
    <property type="evidence" value="ECO:0007669"/>
    <property type="project" value="TreeGrafter"/>
</dbReference>
<evidence type="ECO:0000259" key="2">
    <source>
        <dbReference type="Pfam" id="PF05292"/>
    </source>
</evidence>
<dbReference type="GO" id="GO:0050080">
    <property type="term" value="F:malonyl-CoA decarboxylase activity"/>
    <property type="evidence" value="ECO:0007669"/>
    <property type="project" value="InterPro"/>
</dbReference>
<dbReference type="Pfam" id="PF05292">
    <property type="entry name" value="MCD"/>
    <property type="match status" value="1"/>
</dbReference>
<dbReference type="GO" id="GO:0005759">
    <property type="term" value="C:mitochondrial matrix"/>
    <property type="evidence" value="ECO:0007669"/>
    <property type="project" value="TreeGrafter"/>
</dbReference>
<comment type="caution">
    <text evidence="3">The sequence shown here is derived from an EMBL/GenBank/DDBJ whole genome shotgun (WGS) entry which is preliminary data.</text>
</comment>
<name>A0AAD3MT75_LATJO</name>
<protein>
    <submittedName>
        <fullName evidence="3">Malonyl-CoA decarboxylase, mitochondrial</fullName>
    </submittedName>
</protein>
<dbReference type="InterPro" id="IPR038917">
    <property type="entry name" value="Malonyl_CoA_deC"/>
</dbReference>
<dbReference type="InterPro" id="IPR042303">
    <property type="entry name" value="Malonyl_CoA_deC_C_sf"/>
</dbReference>
<dbReference type="Gene3D" id="3.40.630.150">
    <property type="entry name" value="Malonyl-CoA decarboxylase, catalytic domain"/>
    <property type="match status" value="1"/>
</dbReference>
<proteinExistence type="predicted"/>
<dbReference type="GO" id="GO:0006085">
    <property type="term" value="P:acetyl-CoA biosynthetic process"/>
    <property type="evidence" value="ECO:0007669"/>
    <property type="project" value="TreeGrafter"/>
</dbReference>
<feature type="domain" description="Malonyl-CoA decarboxylase C-terminal" evidence="2">
    <location>
        <begin position="21"/>
        <end position="105"/>
    </location>
</feature>
<dbReference type="GO" id="GO:0006633">
    <property type="term" value="P:fatty acid biosynthetic process"/>
    <property type="evidence" value="ECO:0007669"/>
    <property type="project" value="InterPro"/>
</dbReference>
<sequence length="136" mass="15200">MPSPMPLCQNPWLYYRGPHEDISDNIQVATLHSEEDVNKINAAIFYSIFLTWRAYKEWAGNYLIKRVVRENCRRVPSMAQFSSLSPIPGFSSWLKASSQPVQKKRRSSDLLSEQGGGEVEQATDSPSGTLAVGSPP</sequence>